<accession>A0A842HVL8</accession>
<dbReference type="Proteomes" id="UP000564378">
    <property type="component" value="Unassembled WGS sequence"/>
</dbReference>
<evidence type="ECO:0000313" key="3">
    <source>
        <dbReference type="Proteomes" id="UP000564378"/>
    </source>
</evidence>
<gene>
    <name evidence="2" type="ORF">H6P80_05875</name>
</gene>
<organism evidence="2 3">
    <name type="scientific">Parasphingopyxis marina</name>
    <dbReference type="NCBI Taxonomy" id="2761622"/>
    <lineage>
        <taxon>Bacteria</taxon>
        <taxon>Pseudomonadati</taxon>
        <taxon>Pseudomonadota</taxon>
        <taxon>Alphaproteobacteria</taxon>
        <taxon>Sphingomonadales</taxon>
        <taxon>Sphingomonadaceae</taxon>
        <taxon>Parasphingopyxis</taxon>
    </lineage>
</organism>
<dbReference type="RefSeq" id="WP_185800374.1">
    <property type="nucleotide sequence ID" value="NZ_JACJVJ010000001.1"/>
</dbReference>
<sequence>MHRFAMPCLAVAAALVSTPAAAQSVTLPDTIVFGTSHDALAEGLEAHCTEARSRVIDPPFLPGVEAEQLQIDCDGFAFMGEPRFAEFVIRDDSLEMIWILVDEDDEDRIIAAMREAYGEQGIEAGGMIAFPEHRTAWRFEPPEILFYSEALAPLMEAAIAADSSE</sequence>
<keyword evidence="1" id="KW-0732">Signal</keyword>
<proteinExistence type="predicted"/>
<feature type="chain" id="PRO_5032408711" evidence="1">
    <location>
        <begin position="23"/>
        <end position="165"/>
    </location>
</feature>
<protein>
    <submittedName>
        <fullName evidence="2">Uncharacterized protein</fullName>
    </submittedName>
</protein>
<feature type="signal peptide" evidence="1">
    <location>
        <begin position="1"/>
        <end position="22"/>
    </location>
</feature>
<name>A0A842HVL8_9SPHN</name>
<reference evidence="2 3" key="1">
    <citation type="submission" date="2020-08" db="EMBL/GenBank/DDBJ databases">
        <title>Draft genome sequence of Parasphingopyxis sp. GrpM-11.</title>
        <authorList>
            <person name="Oh J."/>
            <person name="Roh D.-H."/>
        </authorList>
    </citation>
    <scope>NUCLEOTIDE SEQUENCE [LARGE SCALE GENOMIC DNA]</scope>
    <source>
        <strain evidence="2 3">GrpM-11</strain>
    </source>
</reference>
<dbReference type="AlphaFoldDB" id="A0A842HVL8"/>
<dbReference type="EMBL" id="JACJVJ010000001">
    <property type="protein sequence ID" value="MBC2777146.1"/>
    <property type="molecule type" value="Genomic_DNA"/>
</dbReference>
<evidence type="ECO:0000256" key="1">
    <source>
        <dbReference type="SAM" id="SignalP"/>
    </source>
</evidence>
<comment type="caution">
    <text evidence="2">The sequence shown here is derived from an EMBL/GenBank/DDBJ whole genome shotgun (WGS) entry which is preliminary data.</text>
</comment>
<keyword evidence="3" id="KW-1185">Reference proteome</keyword>
<evidence type="ECO:0000313" key="2">
    <source>
        <dbReference type="EMBL" id="MBC2777146.1"/>
    </source>
</evidence>